<evidence type="ECO:0000256" key="1">
    <source>
        <dbReference type="SAM" id="MobiDB-lite"/>
    </source>
</evidence>
<dbReference type="InterPro" id="IPR006311">
    <property type="entry name" value="TAT_signal"/>
</dbReference>
<sequence length="229" mass="22239">MSRSMSLRAVLAASAGLASVAVLSLAGTASARPDVAAGPTTVTPAGHYFKATLSGKATFKAGSVTVTCAVSTTQPTNPASGAANQVPAAPNNTNPAGPVGGPLNPPTYSSCTTSMPGVSATIATSGSWGIAVQHGDAVSAKLTMPTGGFVLKTSGLATCTVTAAPTAEASISGAWTNSAPSRLAFTNAAVPVKVEGGFGCPTSSTSSTFNATYLVTDVTDPGSQITVSG</sequence>
<proteinExistence type="predicted"/>
<feature type="compositionally biased region" description="Low complexity" evidence="1">
    <location>
        <begin position="81"/>
        <end position="97"/>
    </location>
</feature>
<evidence type="ECO:0008006" key="5">
    <source>
        <dbReference type="Google" id="ProtNLM"/>
    </source>
</evidence>
<name>A0A7H8NHU7_9ACTN</name>
<feature type="signal peptide" evidence="2">
    <location>
        <begin position="1"/>
        <end position="31"/>
    </location>
</feature>
<dbReference type="RefSeq" id="WP_176165670.1">
    <property type="nucleotide sequence ID" value="NZ_CP054929.1"/>
</dbReference>
<dbReference type="PROSITE" id="PS51318">
    <property type="entry name" value="TAT"/>
    <property type="match status" value="1"/>
</dbReference>
<keyword evidence="2" id="KW-0732">Signal</keyword>
<organism evidence="3 4">
    <name type="scientific">Streptomyces buecherae</name>
    <dbReference type="NCBI Taxonomy" id="2763006"/>
    <lineage>
        <taxon>Bacteria</taxon>
        <taxon>Bacillati</taxon>
        <taxon>Actinomycetota</taxon>
        <taxon>Actinomycetes</taxon>
        <taxon>Kitasatosporales</taxon>
        <taxon>Streptomycetaceae</taxon>
        <taxon>Streptomyces</taxon>
    </lineage>
</organism>
<dbReference type="AlphaFoldDB" id="A0A7H8NHU7"/>
<reference evidence="3 4" key="1">
    <citation type="submission" date="2020-06" db="EMBL/GenBank/DDBJ databases">
        <title>Genome mining for natural products.</title>
        <authorList>
            <person name="Zhang B."/>
            <person name="Shi J."/>
            <person name="Ge H."/>
        </authorList>
    </citation>
    <scope>NUCLEOTIDE SEQUENCE [LARGE SCALE GENOMIC DNA]</scope>
    <source>
        <strain evidence="3 4">NA00687</strain>
    </source>
</reference>
<protein>
    <recommendedName>
        <fullName evidence="5">Ig-like domain-containing protein</fullName>
    </recommendedName>
</protein>
<feature type="region of interest" description="Disordered" evidence="1">
    <location>
        <begin position="76"/>
        <end position="104"/>
    </location>
</feature>
<evidence type="ECO:0000313" key="4">
    <source>
        <dbReference type="Proteomes" id="UP000509303"/>
    </source>
</evidence>
<keyword evidence="4" id="KW-1185">Reference proteome</keyword>
<evidence type="ECO:0000313" key="3">
    <source>
        <dbReference type="EMBL" id="QKW53966.1"/>
    </source>
</evidence>
<accession>A0A7H8NHU7</accession>
<feature type="chain" id="PRO_5028825703" description="Ig-like domain-containing protein" evidence="2">
    <location>
        <begin position="32"/>
        <end position="229"/>
    </location>
</feature>
<evidence type="ECO:0000256" key="2">
    <source>
        <dbReference type="SAM" id="SignalP"/>
    </source>
</evidence>
<dbReference type="Proteomes" id="UP000509303">
    <property type="component" value="Chromosome"/>
</dbReference>
<gene>
    <name evidence="3" type="ORF">HUT08_35360</name>
</gene>
<dbReference type="EMBL" id="CP054929">
    <property type="protein sequence ID" value="QKW53966.1"/>
    <property type="molecule type" value="Genomic_DNA"/>
</dbReference>